<feature type="chain" id="PRO_5030845053" evidence="2">
    <location>
        <begin position="25"/>
        <end position="2838"/>
    </location>
</feature>
<evidence type="ECO:0000313" key="5">
    <source>
        <dbReference type="Proteomes" id="UP000536509"/>
    </source>
</evidence>
<gene>
    <name evidence="4" type="ORF">HKT18_12390</name>
</gene>
<sequence>MKIITRIKNTLLVVLALFTFQGFSQNLLNNGDFETGSVVGFFCNGAGYVRIFPPFSGTTNTGNWALTTNPQPMNTASFVTSGDHTTGSGFMMIIDGNTTGGQQNFWEAGNGGGGVCSLTIGATYTFSYWIRSVYGAVAGSPTPANINTQILNATAVTLVSGNTVAPLTANGWQQVVYTFVPTSACVNIKLSNNNTNAVGNDFAIDDLSVTAAPLALTISYSASNPNCPNTATGSIVATGNDGVVPYTIYNLTGAITQTNTTGVFTGLPAGTYSVSVTDSSGATATQTNIVLTNPTGLITSANTSICSGATTTLSVSGSSSGYTWTASPADTSLTTPNIPNPVVSPTQTTTYTVNSTSTSSINLVTNGSFSSGNVGFLTDYTYYSPANTTFVQRAYGIVTNPNTWEVGFSAACVDHTTGTGLMMVVDGSIYNAGNDLVWGQNIVVNPGQNYTFSYWLQTVSAGSPAVLRTLINGVLIGTATASATVCGWTQYTYVWNSGASTLAQIELFDTNTNAGGNDFALDDIAFTTTNVCNLSSSVTITVNPSLAPTISCGTPTSSSVTFNWGAVTGATNYSILYSINSGPNVNAGTINLTSFTVNALSPGDSVSINVIPGGASGSACFTASTQTCVATAAVVCPTPTVSVTQQPTCTINTGTIVFTSPLNTGPLPIPSDLFISEVTDESTGALSYVEIFNGTGAPKNLANYKLKIYNNGNTFTSPNCDIPLSGILNNNSVYVVSLGSVTNQGSVVPNLVVASCAGFNIDDTVRLATSGDVEFDLWGTNGVPFTPLNQPGYTYRRLATAPHPTMTWNPTDWTALDPQDYTNIGSYSYASTNYQYSVNGVNYQSSPVFTGLAPGTYNVTIRDLVSGCISTPITLTVNPVQVPPSSPSILFCDAANTTPTQVGFDFNSIGQNSFDFTYTIDGGTPVSGTIPFSPSSYFVTGVTQGQAVTLTINWNGVCTPPMTLTCYPDCVTPVTPTFTQVAPICSGASLAALPTTSLNGVTGTWSPALNNTATTTYTFTPIDPGECGTTTTMTIVVNAPVLNITNPPAACAPATVNLTLPAVTAGSTGGGTLTYWTDASATTALANPTAVSVSGTYYIKSTVGSCTDIEPVTVTINPSPVLSITNPAAVCAPATVNLTLPAVTAGSTGGGTLSYWTNAAATTALANPTAVATSGTYYIKSTLGSCSDIEPVTVTINPSPVLSITNPPAACAPATVNLTLPAVTAGSTGGGTLTYWTNAAATTALANPTAVAVSGTYYIKSTVGSCTDIEPVTVTINPSPVLSITNPAAVCSPSTVNLTLPAVTAGSTGGGTLSYWTNAAATTALANPTAVATSGTYYIKSTLGSCSDIEPVTVTINPSPVLSITNPAAVCAPATVNLTLPAVTAGSTGGGILTYWTNAAATTALANPTAVATSGTYYIKITLGSCIDIEPVTVTINPSPVLSITNPAAVCAPATVNLTLPAVTAGSTGGGTLSYWTNSAATIALANPTAVATSGTYYIKSTLGSCSDIEPVTVTINPTVTPTFNISQSVVCSGATIAPLPTTSLNGISGSWSPALNNTATTTYTFTPVAGVAVPCPVSVTFQIQVVPQFDPVVSIVESCNSNSVTVTNPIGLNYQYSLDGGAFQSNPIFYNLSAGNHSIVAQQTLANCISNATSFTINTITNDVVVTIPQPLHYCDPSNDGFVTFNLSQIINSVTGGNLYSVTFHETLTDANIGGTAIPDIVNYDNINPWTQLIYIRVESNMSSCFEIVPLQLIVDPTPEATEPDDYALCDYTGQTGFESFDLTTTIPQVLGSIDPTTVTVTFHTTFANAQDDANAIGGVTNYINQTQWNQTVYVRVEFNTTGCYDIVELDLIVNPLPNATQPNYAQYTLCDYNGAVGFETFDLASQVASVLLGQTGMAVTFYPSLTDAQNDTNAINVSHADLQYPNQIIYVQTLGIRITNSITGCYSISTMDIRVVPLPSPIPPTEPFTICDENQDGFSGFDLTSLTTDILQGAPYILSFHETLTDAQQGNTPIDTSVLYYNINPFVQILYVRAVDPLTGCWSVIPIELNVNPSPIAPIDLDDIVVCDDDNNTQNAITSIDLTVNTASVLAQQPLAASNYTVEYYTSQTAAQDGIAPIINVTNYTAMNNQTIWVRVEDNTTGCFNIGSFDVIINIPLLLITPAPLSVCDNDTTPNNQYHSFDLTVKDAEITQNLAGYTVTYYPSLSEAQAGGATTITDFTAYTNIYPAVQTLGVVVTSAAGCQSITTLDIRVLPVPTPNTNPSPLAPLCDDNNPGDMVEVFDVTVNAAYIINGATNVTLTYYTNEADAHAAQFPIADPTQALVGDNVWIRVENNQVDYLGNNCYVLVEQPLTVNPLPEVIQPLAPYRMCDDNTDGIAQFDLNNPILATAILGANQSPADFTITYYLTAAGANPFTNTGETPLVSPYTNVTPDAQDIYIRVVNNATGCVNATGVLTLAVEEYATATGAQEFSSCDDYNDPYDGVFQLDLTQFNTDILNGQDPNVFLISYYHSQADAEAGINAIPLAEAQAYITQPDTDQIWVKVENSSNSIVPFCYALTTIDIEIERYPNPVIDTQNDVTTICVNFATGEVVRPLVLDSGITNASDYTFEWYEDGNLITDATGSTYTVNTSSPTGATRNYHVRVISNSDLLCETTSADFAVIQSGQAVIAAGTAGYTVTNAFTDSQIITVTVEGWGTYEYSLDDGPRQASNIFEGVSLGTHTIHVWDTEGGVAFSCEELTIYEVMVIDYPRYFTPNADGFHDTWNIVGLSNFAEQTTIYIFDRYGKLLKQLSASDQSEGWDGTYNGKLLPSDDYWFTVDFPEQGKMKQFKAHFTLKR</sequence>
<feature type="domain" description="LTD" evidence="3">
    <location>
        <begin position="663"/>
        <end position="810"/>
    </location>
</feature>
<dbReference type="Gene3D" id="2.60.120.260">
    <property type="entry name" value="Galactose-binding domain-like"/>
    <property type="match status" value="2"/>
</dbReference>
<reference evidence="4 5" key="1">
    <citation type="submission" date="2020-05" db="EMBL/GenBank/DDBJ databases">
        <title>Draft genome of Flavobacterium sp. IMCC34852.</title>
        <authorList>
            <person name="Song J."/>
            <person name="Cho J.-C."/>
        </authorList>
    </citation>
    <scope>NUCLEOTIDE SEQUENCE [LARGE SCALE GENOMIC DNA]</scope>
    <source>
        <strain evidence="4 5">IMCC34852</strain>
    </source>
</reference>
<dbReference type="Gene3D" id="2.60.40.1220">
    <property type="match status" value="2"/>
</dbReference>
<organism evidence="4 5">
    <name type="scientific">Flavobacterium rivulicola</name>
    <dbReference type="NCBI Taxonomy" id="2732161"/>
    <lineage>
        <taxon>Bacteria</taxon>
        <taxon>Pseudomonadati</taxon>
        <taxon>Bacteroidota</taxon>
        <taxon>Flavobacteriia</taxon>
        <taxon>Flavobacteriales</taxon>
        <taxon>Flavobacteriaceae</taxon>
        <taxon>Flavobacterium</taxon>
    </lineage>
</organism>
<comment type="caution">
    <text evidence="4">The sequence shown here is derived from an EMBL/GenBank/DDBJ whole genome shotgun (WGS) entry which is preliminary data.</text>
</comment>
<dbReference type="InterPro" id="IPR014755">
    <property type="entry name" value="Cu-Rt/internalin_Ig-like"/>
</dbReference>
<proteinExistence type="predicted"/>
<name>A0A7Y3RAR6_9FLAO</name>
<accession>A0A7Y3RAR6</accession>
<dbReference type="NCBIfam" id="TIGR04131">
    <property type="entry name" value="Bac_Flav_CTERM"/>
    <property type="match status" value="1"/>
</dbReference>
<dbReference type="InterPro" id="IPR001322">
    <property type="entry name" value="Lamin_tail_dom"/>
</dbReference>
<keyword evidence="1 2" id="KW-0732">Signal</keyword>
<dbReference type="Pfam" id="PF13585">
    <property type="entry name" value="CHU_C"/>
    <property type="match status" value="1"/>
</dbReference>
<dbReference type="InterPro" id="IPR026341">
    <property type="entry name" value="T9SS_type_B"/>
</dbReference>
<feature type="signal peptide" evidence="2">
    <location>
        <begin position="1"/>
        <end position="24"/>
    </location>
</feature>
<evidence type="ECO:0000259" key="3">
    <source>
        <dbReference type="PROSITE" id="PS51841"/>
    </source>
</evidence>
<evidence type="ECO:0000256" key="1">
    <source>
        <dbReference type="ARBA" id="ARBA00022729"/>
    </source>
</evidence>
<dbReference type="EMBL" id="JABEVX010000009">
    <property type="protein sequence ID" value="NNT73016.1"/>
    <property type="molecule type" value="Genomic_DNA"/>
</dbReference>
<dbReference type="RefSeq" id="WP_171223177.1">
    <property type="nucleotide sequence ID" value="NZ_CP121446.1"/>
</dbReference>
<dbReference type="PROSITE" id="PS51841">
    <property type="entry name" value="LTD"/>
    <property type="match status" value="1"/>
</dbReference>
<protein>
    <submittedName>
        <fullName evidence="4">T9SS type B sorting domain-containing protein</fullName>
    </submittedName>
</protein>
<dbReference type="Proteomes" id="UP000536509">
    <property type="component" value="Unassembled WGS sequence"/>
</dbReference>
<evidence type="ECO:0000256" key="2">
    <source>
        <dbReference type="SAM" id="SignalP"/>
    </source>
</evidence>
<evidence type="ECO:0000313" key="4">
    <source>
        <dbReference type="EMBL" id="NNT73016.1"/>
    </source>
</evidence>
<keyword evidence="5" id="KW-1185">Reference proteome</keyword>